<dbReference type="RefSeq" id="XP_020048093.1">
    <property type="nucleotide sequence ID" value="XM_020190393.1"/>
</dbReference>
<dbReference type="FunCoup" id="A0A1D2VJJ7">
    <property type="interactions" value="130"/>
</dbReference>
<dbReference type="OrthoDB" id="10052321at2759"/>
<dbReference type="STRING" id="1344418.A0A1D2VJJ7"/>
<dbReference type="Pfam" id="PF12298">
    <property type="entry name" value="Bot1p"/>
    <property type="match status" value="1"/>
</dbReference>
<dbReference type="AlphaFoldDB" id="A0A1D2VJJ7"/>
<accession>A0A1D2VJJ7</accession>
<proteinExistence type="predicted"/>
<dbReference type="InParanoid" id="A0A1D2VJJ7"/>
<dbReference type="EMBL" id="KV454478">
    <property type="protein sequence ID" value="ODV61786.1"/>
    <property type="molecule type" value="Genomic_DNA"/>
</dbReference>
<organism evidence="1 2">
    <name type="scientific">Ascoidea rubescens DSM 1968</name>
    <dbReference type="NCBI Taxonomy" id="1344418"/>
    <lineage>
        <taxon>Eukaryota</taxon>
        <taxon>Fungi</taxon>
        <taxon>Dikarya</taxon>
        <taxon>Ascomycota</taxon>
        <taxon>Saccharomycotina</taxon>
        <taxon>Saccharomycetes</taxon>
        <taxon>Ascoideaceae</taxon>
        <taxon>Ascoidea</taxon>
    </lineage>
</organism>
<dbReference type="PANTHER" id="PTHR28158">
    <property type="entry name" value="37S RIBOSOMAL PROTEIN S35, MITOCHONDRIAL"/>
    <property type="match status" value="1"/>
</dbReference>
<dbReference type="PANTHER" id="PTHR28158:SF1">
    <property type="entry name" value="SMALL RIBOSOMAL SUBUNIT PROTEIN MS45"/>
    <property type="match status" value="1"/>
</dbReference>
<dbReference type="GO" id="GO:0003735">
    <property type="term" value="F:structural constituent of ribosome"/>
    <property type="evidence" value="ECO:0007669"/>
    <property type="project" value="EnsemblFungi"/>
</dbReference>
<gene>
    <name evidence="1" type="ORF">ASCRUDRAFT_32968</name>
</gene>
<name>A0A1D2VJJ7_9ASCO</name>
<dbReference type="Proteomes" id="UP000095038">
    <property type="component" value="Unassembled WGS sequence"/>
</dbReference>
<dbReference type="GO" id="GO:0032543">
    <property type="term" value="P:mitochondrial translation"/>
    <property type="evidence" value="ECO:0007669"/>
    <property type="project" value="TreeGrafter"/>
</dbReference>
<evidence type="ECO:0000313" key="2">
    <source>
        <dbReference type="Proteomes" id="UP000095038"/>
    </source>
</evidence>
<keyword evidence="2" id="KW-1185">Reference proteome</keyword>
<reference evidence="2" key="1">
    <citation type="submission" date="2016-05" db="EMBL/GenBank/DDBJ databases">
        <title>Comparative genomics of biotechnologically important yeasts.</title>
        <authorList>
            <consortium name="DOE Joint Genome Institute"/>
            <person name="Riley R."/>
            <person name="Haridas S."/>
            <person name="Wolfe K.H."/>
            <person name="Lopes M.R."/>
            <person name="Hittinger C.T."/>
            <person name="Goker M."/>
            <person name="Salamov A."/>
            <person name="Wisecaver J."/>
            <person name="Long T.M."/>
            <person name="Aerts A.L."/>
            <person name="Barry K."/>
            <person name="Choi C."/>
            <person name="Clum A."/>
            <person name="Coughlan A.Y."/>
            <person name="Deshpande S."/>
            <person name="Douglass A.P."/>
            <person name="Hanson S.J."/>
            <person name="Klenk H.-P."/>
            <person name="Labutti K."/>
            <person name="Lapidus A."/>
            <person name="Lindquist E."/>
            <person name="Lipzen A."/>
            <person name="Meier-Kolthoff J.P."/>
            <person name="Ohm R.A."/>
            <person name="Otillar R.P."/>
            <person name="Pangilinan J."/>
            <person name="Peng Y."/>
            <person name="Rokas A."/>
            <person name="Rosa C.A."/>
            <person name="Scheuner C."/>
            <person name="Sibirny A.A."/>
            <person name="Slot J.C."/>
            <person name="Stielow J.B."/>
            <person name="Sun H."/>
            <person name="Kurtzman C.P."/>
            <person name="Blackwell M."/>
            <person name="Grigoriev I.V."/>
            <person name="Jeffries T.W."/>
        </authorList>
    </citation>
    <scope>NUCLEOTIDE SEQUENCE [LARGE SCALE GENOMIC DNA]</scope>
    <source>
        <strain evidence="2">DSM 1968</strain>
    </source>
</reference>
<evidence type="ECO:0008006" key="3">
    <source>
        <dbReference type="Google" id="ProtNLM"/>
    </source>
</evidence>
<dbReference type="GeneID" id="30964029"/>
<dbReference type="GO" id="GO:0005763">
    <property type="term" value="C:mitochondrial small ribosomal subunit"/>
    <property type="evidence" value="ECO:0007669"/>
    <property type="project" value="EnsemblFungi"/>
</dbReference>
<evidence type="ECO:0000313" key="1">
    <source>
        <dbReference type="EMBL" id="ODV61786.1"/>
    </source>
</evidence>
<protein>
    <recommendedName>
        <fullName evidence="3">37S ribosomal protein S35, mitochondrial</fullName>
    </recommendedName>
</protein>
<sequence length="336" mass="39231">MIFLQQIKSSVTYPSSISPLAISFQQVRHVSRRKLAYPPKHLGFRYNGRMPKKNHKSNFRFMMNQFLGPQNYKGEYRFNIFSDPQTNNETKFITRELPGDSAVVLPENSNVEYPPINKRFLSDRRKFQPFFMNPQLSTNLMLTDKTKRNIYEDVEINKIPVYELAFKYNIKIPRIEAVVKLEKIKLSIKAKNDQFFNDLKKMSSTMKKIFPLFERHRKPENLTEIPAPAKTLQSRFLTINESEPFGPVDAAKVFGIKSGKETLQDIAETEHKEFHHEEQKEGKEVYYAPVLEGEKSVFRFVKSKVGKVGHRYGASNRDNKTDRKIGFDTTGRMVYI</sequence>
<dbReference type="InterPro" id="IPR021036">
    <property type="entry name" value="Ribosomal_mS45"/>
</dbReference>